<dbReference type="InterPro" id="IPR043129">
    <property type="entry name" value="ATPase_NBD"/>
</dbReference>
<dbReference type="SUPFAM" id="SSF53067">
    <property type="entry name" value="Actin-like ATPase domain"/>
    <property type="match status" value="2"/>
</dbReference>
<dbReference type="Pfam" id="PF01869">
    <property type="entry name" value="BcrAD_BadFG"/>
    <property type="match status" value="1"/>
</dbReference>
<sequence>MFLGVDGGGTKTAFCILDETGAVRARTEGETCYFLRIGLDEAERRVAKGVEDACHVAGIAPDELTYAFFGLPAYGEVSSVIDRLNHFPRTILGHDRYECGNDTVCGWAGSLGAADGINIVAGTGSISYGVNEGVGRRCGGWGEIFGDEGSAYWIGRAALQAFSRMSDGREPPSPLLERLSAYLALGVELDIVDVVLNQWAGDRTRIAGLARVVDDAAASGDPQSIRILDEAARELALLLRATREALDFDENAVVAVSYSGGVFRSRHVLDAFRRELAAGPHFELRQPLYEPVVGAALYAARLAGTVLTPRTA</sequence>
<dbReference type="EMBL" id="FNIT01000006">
    <property type="protein sequence ID" value="SDO45396.1"/>
    <property type="molecule type" value="Genomic_DNA"/>
</dbReference>
<evidence type="ECO:0000313" key="2">
    <source>
        <dbReference type="EMBL" id="SDO45396.1"/>
    </source>
</evidence>
<reference evidence="2 3" key="1">
    <citation type="submission" date="2016-10" db="EMBL/GenBank/DDBJ databases">
        <authorList>
            <person name="de Groot N.N."/>
        </authorList>
    </citation>
    <scope>NUCLEOTIDE SEQUENCE [LARGE SCALE GENOMIC DNA]</scope>
    <source>
        <strain evidence="3">L7-484,KACC 16230,DSM 25025</strain>
    </source>
</reference>
<dbReference type="CDD" id="cd24007">
    <property type="entry name" value="ASKHA_NBD_eukNAGK-like"/>
    <property type="match status" value="1"/>
</dbReference>
<dbReference type="PANTHER" id="PTHR12862:SF0">
    <property type="entry name" value="N-ACETYL-D-GLUCOSAMINE KINASE"/>
    <property type="match status" value="1"/>
</dbReference>
<dbReference type="Proteomes" id="UP000198793">
    <property type="component" value="Unassembled WGS sequence"/>
</dbReference>
<dbReference type="Gene3D" id="3.30.420.40">
    <property type="match status" value="2"/>
</dbReference>
<evidence type="ECO:0000259" key="1">
    <source>
        <dbReference type="Pfam" id="PF01869"/>
    </source>
</evidence>
<dbReference type="OrthoDB" id="63487at2"/>
<dbReference type="InterPro" id="IPR039758">
    <property type="entry name" value="NAGK-like"/>
</dbReference>
<dbReference type="GO" id="GO:0045127">
    <property type="term" value="F:N-acetylglucosamine kinase activity"/>
    <property type="evidence" value="ECO:0007669"/>
    <property type="project" value="InterPro"/>
</dbReference>
<evidence type="ECO:0000313" key="3">
    <source>
        <dbReference type="Proteomes" id="UP000198793"/>
    </source>
</evidence>
<protein>
    <submittedName>
        <fullName evidence="2">BadF-type ATPase</fullName>
    </submittedName>
</protein>
<dbReference type="RefSeq" id="WP_090674867.1">
    <property type="nucleotide sequence ID" value="NZ_FNIT01000006.1"/>
</dbReference>
<dbReference type="InterPro" id="IPR002731">
    <property type="entry name" value="ATPase_BadF"/>
</dbReference>
<keyword evidence="3" id="KW-1185">Reference proteome</keyword>
<name>A0A1H0JNU4_9HYPH</name>
<dbReference type="AlphaFoldDB" id="A0A1H0JNU4"/>
<dbReference type="PANTHER" id="PTHR12862">
    <property type="entry name" value="BADF TYPE ATPASE DOMAIN-CONTAINING PROTEIN"/>
    <property type="match status" value="1"/>
</dbReference>
<dbReference type="STRING" id="1166073.SAMN05192530_106284"/>
<gene>
    <name evidence="2" type="ORF">SAMN05192530_106284</name>
</gene>
<organism evidence="2 3">
    <name type="scientific">Aureimonas jatrophae</name>
    <dbReference type="NCBI Taxonomy" id="1166073"/>
    <lineage>
        <taxon>Bacteria</taxon>
        <taxon>Pseudomonadati</taxon>
        <taxon>Pseudomonadota</taxon>
        <taxon>Alphaproteobacteria</taxon>
        <taxon>Hyphomicrobiales</taxon>
        <taxon>Aurantimonadaceae</taxon>
        <taxon>Aureimonas</taxon>
    </lineage>
</organism>
<proteinExistence type="predicted"/>
<accession>A0A1H0JNU4</accession>
<feature type="domain" description="ATPase BadF/BadG/BcrA/BcrD type" evidence="1">
    <location>
        <begin position="3"/>
        <end position="299"/>
    </location>
</feature>